<dbReference type="SMART" id="SM00220">
    <property type="entry name" value="S_TKc"/>
    <property type="match status" value="1"/>
</dbReference>
<comment type="caution">
    <text evidence="8">The sequence shown here is derived from an EMBL/GenBank/DDBJ whole genome shotgun (WGS) entry which is preliminary data.</text>
</comment>
<evidence type="ECO:0000313" key="8">
    <source>
        <dbReference type="EMBL" id="MFC6053939.1"/>
    </source>
</evidence>
<evidence type="ECO:0000256" key="1">
    <source>
        <dbReference type="ARBA" id="ARBA00022679"/>
    </source>
</evidence>
<dbReference type="InterPro" id="IPR011009">
    <property type="entry name" value="Kinase-like_dom_sf"/>
</dbReference>
<dbReference type="InterPro" id="IPR002372">
    <property type="entry name" value="PQQ_rpt_dom"/>
</dbReference>
<dbReference type="InterPro" id="IPR017441">
    <property type="entry name" value="Protein_kinase_ATP_BS"/>
</dbReference>
<accession>A0ABW1LS36</accession>
<evidence type="ECO:0000256" key="6">
    <source>
        <dbReference type="SAM" id="MobiDB-lite"/>
    </source>
</evidence>
<keyword evidence="1" id="KW-0808">Transferase</keyword>
<feature type="compositionally biased region" description="Basic and acidic residues" evidence="6">
    <location>
        <begin position="304"/>
        <end position="325"/>
    </location>
</feature>
<evidence type="ECO:0000256" key="2">
    <source>
        <dbReference type="ARBA" id="ARBA00022741"/>
    </source>
</evidence>
<keyword evidence="4 5" id="KW-0067">ATP-binding</keyword>
<feature type="domain" description="Protein kinase" evidence="7">
    <location>
        <begin position="15"/>
        <end position="273"/>
    </location>
</feature>
<protein>
    <submittedName>
        <fullName evidence="8">PQQ-binding-like beta-propeller repeat protein</fullName>
    </submittedName>
</protein>
<dbReference type="SUPFAM" id="SSF56112">
    <property type="entry name" value="Protein kinase-like (PK-like)"/>
    <property type="match status" value="1"/>
</dbReference>
<dbReference type="SMART" id="SM00564">
    <property type="entry name" value="PQQ"/>
    <property type="match status" value="3"/>
</dbReference>
<sequence length="712" mass="75280">MEILRSEDPRRLGRFRLLSRIGAGGFGEVFLGQEEPGGRGRFAAVKIIRTDVAESERLRPRFHSEIEAVDRAGGEGIPELLDADPAARRPWLATRYVPGPSLQRLVDEAGPLPQTTVLALGRRLAGTLAALHGAGLYHRDLKPSNVLVTPARPWIIDFSLVRLVANPSLTVTADAMGSFQYAAPEQASGLGRARGPADVFAFAATLLFAATGHPPYNGRNQFDIRLRALTEPPDITGLRDGPLRELVTACLRFTDTERPSMNDVRAGLAHAADADHIPYPPTALHVFGRHTDELRALIGPRADQLAREETGERETRRARGREAGREQWSPGNRTDDGLAPTVPAFVPVPAPVPVPVPAPASVPASEWAQASAAEPAPEPATGERWVWHCHDWLRVPPWLMGDMVLIATAGGVLYGVEYRSGRPLWRLDLGAPVRGGPVPVRDGVVLGAADGAVHHVRPAAAGPEHARHRFSAGVHTVGRSGAPGDDPDRLFVAEGRSVRVLDLRSGDCGWAVEDAGVVTGRAVVAVGTVVYRTDRGQVVCRRMDDGSRLWDVHPRAAGPAGVTALEDAVVVPGADGTVTALCRATGETVWAAPAGGTVHLAAVGCDGAVVVATTEGSVTALGAEDGHPLWTAPATGGAAPRALDVLVDGSAVCVADQRGIRLLAVDDGRLLRRWELSSVSGLRPAEDGLIAVGLDGAVRRLALGGRRRPATD</sequence>
<dbReference type="InterPro" id="IPR000719">
    <property type="entry name" value="Prot_kinase_dom"/>
</dbReference>
<dbReference type="CDD" id="cd14014">
    <property type="entry name" value="STKc_PknB_like"/>
    <property type="match status" value="1"/>
</dbReference>
<dbReference type="PROSITE" id="PS00108">
    <property type="entry name" value="PROTEIN_KINASE_ST"/>
    <property type="match status" value="1"/>
</dbReference>
<feature type="binding site" evidence="5">
    <location>
        <position position="46"/>
    </location>
    <ligand>
        <name>ATP</name>
        <dbReference type="ChEBI" id="CHEBI:30616"/>
    </ligand>
</feature>
<organism evidence="8 9">
    <name type="scientific">Streptomyces pratens</name>
    <dbReference type="NCBI Taxonomy" id="887456"/>
    <lineage>
        <taxon>Bacteria</taxon>
        <taxon>Bacillati</taxon>
        <taxon>Actinomycetota</taxon>
        <taxon>Actinomycetes</taxon>
        <taxon>Kitasatosporales</taxon>
        <taxon>Streptomycetaceae</taxon>
        <taxon>Streptomyces</taxon>
    </lineage>
</organism>
<dbReference type="Gene3D" id="1.10.510.10">
    <property type="entry name" value="Transferase(Phosphotransferase) domain 1"/>
    <property type="match status" value="1"/>
</dbReference>
<dbReference type="EMBL" id="JBHSPT010000001">
    <property type="protein sequence ID" value="MFC6053939.1"/>
    <property type="molecule type" value="Genomic_DNA"/>
</dbReference>
<proteinExistence type="predicted"/>
<keyword evidence="9" id="KW-1185">Reference proteome</keyword>
<evidence type="ECO:0000256" key="3">
    <source>
        <dbReference type="ARBA" id="ARBA00022777"/>
    </source>
</evidence>
<dbReference type="Gene3D" id="3.30.200.20">
    <property type="entry name" value="Phosphorylase Kinase, domain 1"/>
    <property type="match status" value="1"/>
</dbReference>
<dbReference type="InterPro" id="IPR011047">
    <property type="entry name" value="Quinoprotein_ADH-like_sf"/>
</dbReference>
<gene>
    <name evidence="8" type="ORF">ACFP50_00080</name>
</gene>
<feature type="region of interest" description="Disordered" evidence="6">
    <location>
        <begin position="303"/>
        <end position="344"/>
    </location>
</feature>
<keyword evidence="2 5" id="KW-0547">Nucleotide-binding</keyword>
<dbReference type="InterPro" id="IPR018391">
    <property type="entry name" value="PQQ_b-propeller_rpt"/>
</dbReference>
<dbReference type="InterPro" id="IPR008271">
    <property type="entry name" value="Ser/Thr_kinase_AS"/>
</dbReference>
<dbReference type="InterPro" id="IPR015943">
    <property type="entry name" value="WD40/YVTN_repeat-like_dom_sf"/>
</dbReference>
<dbReference type="Proteomes" id="UP001596242">
    <property type="component" value="Unassembled WGS sequence"/>
</dbReference>
<keyword evidence="3" id="KW-0418">Kinase</keyword>
<name>A0ABW1LS36_9ACTN</name>
<dbReference type="SUPFAM" id="SSF50998">
    <property type="entry name" value="Quinoprotein alcohol dehydrogenase-like"/>
    <property type="match status" value="1"/>
</dbReference>
<evidence type="ECO:0000256" key="5">
    <source>
        <dbReference type="PROSITE-ProRule" id="PRU10141"/>
    </source>
</evidence>
<reference evidence="9" key="1">
    <citation type="journal article" date="2019" name="Int. J. Syst. Evol. Microbiol.">
        <title>The Global Catalogue of Microorganisms (GCM) 10K type strain sequencing project: providing services to taxonomists for standard genome sequencing and annotation.</title>
        <authorList>
            <consortium name="The Broad Institute Genomics Platform"/>
            <consortium name="The Broad Institute Genome Sequencing Center for Infectious Disease"/>
            <person name="Wu L."/>
            <person name="Ma J."/>
        </authorList>
    </citation>
    <scope>NUCLEOTIDE SEQUENCE [LARGE SCALE GENOMIC DNA]</scope>
    <source>
        <strain evidence="9">JCM 12763</strain>
    </source>
</reference>
<dbReference type="RefSeq" id="WP_386391871.1">
    <property type="nucleotide sequence ID" value="NZ_JBHSPT010000001.1"/>
</dbReference>
<dbReference type="PANTHER" id="PTHR43289">
    <property type="entry name" value="MITOGEN-ACTIVATED PROTEIN KINASE KINASE KINASE 20-RELATED"/>
    <property type="match status" value="1"/>
</dbReference>
<dbReference type="Gene3D" id="2.130.10.10">
    <property type="entry name" value="YVTN repeat-like/Quinoprotein amine dehydrogenase"/>
    <property type="match status" value="2"/>
</dbReference>
<dbReference type="PROSITE" id="PS00107">
    <property type="entry name" value="PROTEIN_KINASE_ATP"/>
    <property type="match status" value="1"/>
</dbReference>
<dbReference type="PROSITE" id="PS50011">
    <property type="entry name" value="PROTEIN_KINASE_DOM"/>
    <property type="match status" value="1"/>
</dbReference>
<dbReference type="Pfam" id="PF13360">
    <property type="entry name" value="PQQ_2"/>
    <property type="match status" value="1"/>
</dbReference>
<dbReference type="PANTHER" id="PTHR43289:SF34">
    <property type="entry name" value="SERINE_THREONINE-PROTEIN KINASE YBDM-RELATED"/>
    <property type="match status" value="1"/>
</dbReference>
<dbReference type="Pfam" id="PF00069">
    <property type="entry name" value="Pkinase"/>
    <property type="match status" value="1"/>
</dbReference>
<evidence type="ECO:0000259" key="7">
    <source>
        <dbReference type="PROSITE" id="PS50011"/>
    </source>
</evidence>
<evidence type="ECO:0000313" key="9">
    <source>
        <dbReference type="Proteomes" id="UP001596242"/>
    </source>
</evidence>
<evidence type="ECO:0000256" key="4">
    <source>
        <dbReference type="ARBA" id="ARBA00022840"/>
    </source>
</evidence>